<organism evidence="2">
    <name type="scientific">mine drainage metagenome</name>
    <dbReference type="NCBI Taxonomy" id="410659"/>
    <lineage>
        <taxon>unclassified sequences</taxon>
        <taxon>metagenomes</taxon>
        <taxon>ecological metagenomes</taxon>
    </lineage>
</organism>
<accession>E6PFD1</accession>
<comment type="caution">
    <text evidence="2">The sequence shown here is derived from an EMBL/GenBank/DDBJ whole genome shotgun (WGS) entry which is preliminary data.</text>
</comment>
<reference evidence="2" key="1">
    <citation type="submission" date="2009-10" db="EMBL/GenBank/DDBJ databases">
        <title>Diversity of trophic interactions inside an arsenic-rich microbial ecosystem.</title>
        <authorList>
            <person name="Bertin P.N."/>
            <person name="Heinrich-Salmeron A."/>
            <person name="Pelletier E."/>
            <person name="Goulhen-Chollet F."/>
            <person name="Arsene-Ploetze F."/>
            <person name="Gallien S."/>
            <person name="Calteau A."/>
            <person name="Vallenet D."/>
            <person name="Casiot C."/>
            <person name="Chane-Woon-Ming B."/>
            <person name="Giloteaux L."/>
            <person name="Barakat M."/>
            <person name="Bonnefoy V."/>
            <person name="Bruneel O."/>
            <person name="Chandler M."/>
            <person name="Cleiss J."/>
            <person name="Duran R."/>
            <person name="Elbaz-Poulichet F."/>
            <person name="Fonknechten N."/>
            <person name="Lauga B."/>
            <person name="Mornico D."/>
            <person name="Ortet P."/>
            <person name="Schaeffer C."/>
            <person name="Siguier P."/>
            <person name="Alexander Thil Smith A."/>
            <person name="Van Dorsselaer A."/>
            <person name="Weissenbach J."/>
            <person name="Medigue C."/>
            <person name="Le Paslier D."/>
        </authorList>
    </citation>
    <scope>NUCLEOTIDE SEQUENCE</scope>
</reference>
<evidence type="ECO:0000256" key="1">
    <source>
        <dbReference type="SAM" id="MobiDB-lite"/>
    </source>
</evidence>
<sequence length="382" mass="37089">MRGRSLSLLFVFALAACSGGGGGSPIGTPSTPAPPPPPGNGGTTTIPTHFVIGAPPSSTSALSGSRSPQYVPTTVQSVTIALDTVNAASPPSGLTTTATDNISAPSCPCVVNGPSVPPGSDGFTITTYDHTGGTGNAISVATPTIAITAGTTNNVTITLAGIPKTLAISGIPSASAGTVLSATALTVAARDADGNTITGPYASPISLADGDTTGATTLATSGSDSPPSRELLSSTDTATLAYTGLAILPATLTASATGATNGTAIFAPTLHPIVYSGPLNGSSNAELDFYATSGTGSTLSFTASELGWTDSPYNKMLTLAPASGCSAILDSATSTLSGTTFTENVAASPSAGTCTATLSDGVGQSLAGGITFTYTVTNIGVQ</sequence>
<evidence type="ECO:0000313" key="2">
    <source>
        <dbReference type="EMBL" id="CBH75167.1"/>
    </source>
</evidence>
<dbReference type="AlphaFoldDB" id="E6PFD1"/>
<feature type="region of interest" description="Disordered" evidence="1">
    <location>
        <begin position="23"/>
        <end position="46"/>
    </location>
</feature>
<name>E6PFD1_9ZZZZ</name>
<protein>
    <submittedName>
        <fullName evidence="2">Uncharacterized protein</fullName>
    </submittedName>
</protein>
<proteinExistence type="predicted"/>
<dbReference type="PROSITE" id="PS51257">
    <property type="entry name" value="PROKAR_LIPOPROTEIN"/>
    <property type="match status" value="1"/>
</dbReference>
<gene>
    <name evidence="2" type="ORF">CARN1_0342</name>
</gene>
<dbReference type="EMBL" id="CABL01000005">
    <property type="protein sequence ID" value="CBH75167.1"/>
    <property type="molecule type" value="Genomic_DNA"/>
</dbReference>